<dbReference type="InterPro" id="IPR044726">
    <property type="entry name" value="ABCC_6TM_D2"/>
</dbReference>
<feature type="transmembrane region" description="Helical" evidence="9">
    <location>
        <begin position="306"/>
        <end position="326"/>
    </location>
</feature>
<dbReference type="GO" id="GO:0005524">
    <property type="term" value="F:ATP binding"/>
    <property type="evidence" value="ECO:0007669"/>
    <property type="project" value="UniProtKB-KW"/>
</dbReference>
<comment type="caution">
    <text evidence="12">The sequence shown here is derived from an EMBL/GenBank/DDBJ whole genome shotgun (WGS) entry which is preliminary data.</text>
</comment>
<feature type="domain" description="ABC transmembrane type-1" evidence="11">
    <location>
        <begin position="95"/>
        <end position="363"/>
    </location>
</feature>
<feature type="transmembrane region" description="Helical" evidence="9">
    <location>
        <begin position="868"/>
        <end position="892"/>
    </location>
</feature>
<dbReference type="FunFam" id="3.40.50.300:FF:000838">
    <property type="entry name" value="ABC multidrug transporter (Eurofung)"/>
    <property type="match status" value="1"/>
</dbReference>
<evidence type="ECO:0000313" key="12">
    <source>
        <dbReference type="EMBL" id="CAG9327095.1"/>
    </source>
</evidence>
<dbReference type="CDD" id="cd03250">
    <property type="entry name" value="ABCC_MRP_domain1"/>
    <property type="match status" value="1"/>
</dbReference>
<keyword evidence="4" id="KW-0677">Repeat</keyword>
<dbReference type="InterPro" id="IPR017871">
    <property type="entry name" value="ABC_transporter-like_CS"/>
</dbReference>
<sequence length="1194" mass="133447">MELQPLNTQGEGSSPYFPLVSSSSLSSIIFFSWAKQIFSIGKKNKLTPEDVYPLPDEHSSQNETLTSYLSRYSLYKSLLFSNIKLISKAIMLGNLVSLFDFSSPLFIQFLLSYLQTQEKFLSIGILLAISFTIVTLTTQVLKGQFLWTNQLVEIKIKSSLSNAIFCKVLKVARIPEGTGVNILQVDVKKVCDGFKDLSLFISTPLQAGLSMYLIYYQVGNAVYAALATLTICLSLNTVITRAVGKFSGRIMSVRDRRVEATTQMLASIKMIKAYVWEKFFKKKIEDARVRELSLLRKLQILQGTTYFFFWIVPSITAAAVFMYYTLVMEKSLDPGTAFVTLSTLLILQDSLQEIPWLVSEVMMCIVSCRRMQGLIDLPDLEGLPSSDTVDLKECTLAYGDKSVLNRISLKVNKGEFIAVVGTVGSGKSSLLNGIMGELKVKEGVIKVTDSIAYAPSLDSWLQNDSLRNNILFGKPYNEAWYLKVVDACCLIQDINSLPNKDLTEIGERGINLSGGQKARICLARAVYADKDIYLLDDPLSSVDTFVATHIMNKCFLNVLSQKTRILVTHRLNILNKVDRVIVLQNGSIIENSSPDSLQITQDIEDHKSSEIEEMHSTHTKLIEDEDKESGKVNIKILKDYFGYSGGYLMISIAFLAMGLWAATRMIADIILKEWSTDPDGTETYLLLYILFRVGGTIFAFIRAVLTMAVVGNRASRFIHNQMIKSFIRAPVNLFYDVTPLGRILNRLNKDLNSIDELVPRATASIIAQIWQVLSMVFLALIYFPILIMILPFWVYYSLQIKDLYLGAARELTRLEAISNSPILNNFEETLSGAKIIRTFRQTQNFHIKNCRLIDINSRLLYSMSACRCWLVVNLGLLSSGVLCFMFALIVVFRNNISLGAVGLSLAYVVPLPINIYYLVIDWANLENQLISVERAKVYMGITSENPHKQATDKNLGNWPQFPSIEFKNVQMKYRSNTPIILKGVNFSIEAGKRVGLVGRTGSGKSSIYLCLLRLVEISSGSILIDGVNIAMIGLNKLRSAITLVPQDPLVFSGDLKDNLDPCQLKSNGEVENALKEVNLTRFSIDYEIKGDGSNISAGERQLISLGRAMLTHTKIILFDEATAGIDQNTDHQIQELIKNKFQGCTILTIAHRLGTVMESDQIIVMQDGKVSEAGNPKVLLSKDSIFKSLKDNFN</sequence>
<dbReference type="FunFam" id="1.20.1560.10:FF:000013">
    <property type="entry name" value="ABC transporter C family member 2"/>
    <property type="match status" value="1"/>
</dbReference>
<reference evidence="12" key="1">
    <citation type="submission" date="2021-09" db="EMBL/GenBank/DDBJ databases">
        <authorList>
            <consortium name="AG Swart"/>
            <person name="Singh M."/>
            <person name="Singh A."/>
            <person name="Seah K."/>
            <person name="Emmerich C."/>
        </authorList>
    </citation>
    <scope>NUCLEOTIDE SEQUENCE</scope>
    <source>
        <strain evidence="12">ATCC30299</strain>
    </source>
</reference>
<dbReference type="InterPro" id="IPR011527">
    <property type="entry name" value="ABC1_TM_dom"/>
</dbReference>
<evidence type="ECO:0000256" key="8">
    <source>
        <dbReference type="ARBA" id="ARBA00023136"/>
    </source>
</evidence>
<dbReference type="SUPFAM" id="SSF90123">
    <property type="entry name" value="ABC transporter transmembrane region"/>
    <property type="match status" value="2"/>
</dbReference>
<accession>A0AAU9JND9</accession>
<dbReference type="Gene3D" id="3.40.50.300">
    <property type="entry name" value="P-loop containing nucleotide triphosphate hydrolases"/>
    <property type="match status" value="2"/>
</dbReference>
<dbReference type="GO" id="GO:0140359">
    <property type="term" value="F:ABC-type transporter activity"/>
    <property type="evidence" value="ECO:0007669"/>
    <property type="project" value="InterPro"/>
</dbReference>
<evidence type="ECO:0000256" key="2">
    <source>
        <dbReference type="ARBA" id="ARBA00022448"/>
    </source>
</evidence>
<evidence type="ECO:0000256" key="7">
    <source>
        <dbReference type="ARBA" id="ARBA00022989"/>
    </source>
</evidence>
<gene>
    <name evidence="12" type="ORF">BSTOLATCC_MIC43092</name>
</gene>
<evidence type="ECO:0000256" key="6">
    <source>
        <dbReference type="ARBA" id="ARBA00022840"/>
    </source>
</evidence>
<name>A0AAU9JND9_9CILI</name>
<dbReference type="Gene3D" id="1.20.1560.10">
    <property type="entry name" value="ABC transporter type 1, transmembrane domain"/>
    <property type="match status" value="2"/>
</dbReference>
<evidence type="ECO:0000256" key="5">
    <source>
        <dbReference type="ARBA" id="ARBA00022741"/>
    </source>
</evidence>
<keyword evidence="6" id="KW-0067">ATP-binding</keyword>
<dbReference type="EMBL" id="CAJZBQ010000042">
    <property type="protein sequence ID" value="CAG9327095.1"/>
    <property type="molecule type" value="Genomic_DNA"/>
</dbReference>
<dbReference type="CDD" id="cd03244">
    <property type="entry name" value="ABCC_MRP_domain2"/>
    <property type="match status" value="1"/>
</dbReference>
<keyword evidence="7 9" id="KW-1133">Transmembrane helix</keyword>
<feature type="transmembrane region" description="Helical" evidence="9">
    <location>
        <begin position="640"/>
        <end position="662"/>
    </location>
</feature>
<dbReference type="InterPro" id="IPR036640">
    <property type="entry name" value="ABC1_TM_sf"/>
</dbReference>
<dbReference type="PROSITE" id="PS00211">
    <property type="entry name" value="ABC_TRANSPORTER_1"/>
    <property type="match status" value="2"/>
</dbReference>
<dbReference type="CDD" id="cd18579">
    <property type="entry name" value="ABC_6TM_ABCC_D1"/>
    <property type="match status" value="1"/>
</dbReference>
<dbReference type="AlphaFoldDB" id="A0AAU9JND9"/>
<evidence type="ECO:0000256" key="9">
    <source>
        <dbReference type="SAM" id="Phobius"/>
    </source>
</evidence>
<evidence type="ECO:0000256" key="4">
    <source>
        <dbReference type="ARBA" id="ARBA00022737"/>
    </source>
</evidence>
<protein>
    <submittedName>
        <fullName evidence="12">Uncharacterized protein</fullName>
    </submittedName>
</protein>
<keyword evidence="3 9" id="KW-0812">Transmembrane</keyword>
<feature type="transmembrane region" description="Helical" evidence="9">
    <location>
        <begin position="769"/>
        <end position="796"/>
    </location>
</feature>
<keyword evidence="8 9" id="KW-0472">Membrane</keyword>
<dbReference type="GO" id="GO:0016887">
    <property type="term" value="F:ATP hydrolysis activity"/>
    <property type="evidence" value="ECO:0007669"/>
    <property type="project" value="InterPro"/>
</dbReference>
<dbReference type="SUPFAM" id="SSF52540">
    <property type="entry name" value="P-loop containing nucleoside triphosphate hydrolases"/>
    <property type="match status" value="2"/>
</dbReference>
<dbReference type="PANTHER" id="PTHR24223">
    <property type="entry name" value="ATP-BINDING CASSETTE SUB-FAMILY C"/>
    <property type="match status" value="1"/>
</dbReference>
<organism evidence="12 13">
    <name type="scientific">Blepharisma stoltei</name>
    <dbReference type="NCBI Taxonomy" id="1481888"/>
    <lineage>
        <taxon>Eukaryota</taxon>
        <taxon>Sar</taxon>
        <taxon>Alveolata</taxon>
        <taxon>Ciliophora</taxon>
        <taxon>Postciliodesmatophora</taxon>
        <taxon>Heterotrichea</taxon>
        <taxon>Heterotrichida</taxon>
        <taxon>Blepharismidae</taxon>
        <taxon>Blepharisma</taxon>
    </lineage>
</organism>
<evidence type="ECO:0000259" key="10">
    <source>
        <dbReference type="PROSITE" id="PS50893"/>
    </source>
</evidence>
<comment type="subcellular location">
    <subcellularLocation>
        <location evidence="1">Membrane</location>
        <topology evidence="1">Multi-pass membrane protein</topology>
    </subcellularLocation>
</comment>
<dbReference type="InterPro" id="IPR027417">
    <property type="entry name" value="P-loop_NTPase"/>
</dbReference>
<evidence type="ECO:0000259" key="11">
    <source>
        <dbReference type="PROSITE" id="PS50929"/>
    </source>
</evidence>
<dbReference type="PROSITE" id="PS50929">
    <property type="entry name" value="ABC_TM1F"/>
    <property type="match status" value="2"/>
</dbReference>
<feature type="transmembrane region" description="Helical" evidence="9">
    <location>
        <begin position="120"/>
        <end position="141"/>
    </location>
</feature>
<dbReference type="GO" id="GO:0016020">
    <property type="term" value="C:membrane"/>
    <property type="evidence" value="ECO:0007669"/>
    <property type="project" value="UniProtKB-SubCell"/>
</dbReference>
<dbReference type="CDD" id="cd18580">
    <property type="entry name" value="ABC_6TM_ABCC_D2"/>
    <property type="match status" value="1"/>
</dbReference>
<keyword evidence="2" id="KW-0813">Transport</keyword>
<feature type="transmembrane region" description="Helical" evidence="9">
    <location>
        <begin position="683"/>
        <end position="705"/>
    </location>
</feature>
<keyword evidence="5" id="KW-0547">Nucleotide-binding</keyword>
<dbReference type="Pfam" id="PF00005">
    <property type="entry name" value="ABC_tran"/>
    <property type="match status" value="2"/>
</dbReference>
<feature type="domain" description="ABC transporter" evidence="10">
    <location>
        <begin position="389"/>
        <end position="610"/>
    </location>
</feature>
<dbReference type="Pfam" id="PF00664">
    <property type="entry name" value="ABC_membrane"/>
    <property type="match status" value="2"/>
</dbReference>
<dbReference type="InterPro" id="IPR044746">
    <property type="entry name" value="ABCC_6TM_D1"/>
</dbReference>
<dbReference type="Proteomes" id="UP001162131">
    <property type="component" value="Unassembled WGS sequence"/>
</dbReference>
<evidence type="ECO:0000256" key="1">
    <source>
        <dbReference type="ARBA" id="ARBA00004141"/>
    </source>
</evidence>
<feature type="domain" description="ABC transmembrane type-1" evidence="11">
    <location>
        <begin position="648"/>
        <end position="927"/>
    </location>
</feature>
<feature type="domain" description="ABC transporter" evidence="10">
    <location>
        <begin position="964"/>
        <end position="1192"/>
    </location>
</feature>
<evidence type="ECO:0000313" key="13">
    <source>
        <dbReference type="Proteomes" id="UP001162131"/>
    </source>
</evidence>
<proteinExistence type="predicted"/>
<keyword evidence="13" id="KW-1185">Reference proteome</keyword>
<feature type="transmembrane region" description="Helical" evidence="9">
    <location>
        <begin position="221"/>
        <end position="244"/>
    </location>
</feature>
<evidence type="ECO:0000256" key="3">
    <source>
        <dbReference type="ARBA" id="ARBA00022692"/>
    </source>
</evidence>
<dbReference type="FunFam" id="3.40.50.300:FF:000997">
    <property type="entry name" value="Multidrug resistance-associated protein 1"/>
    <property type="match status" value="1"/>
</dbReference>
<dbReference type="SMART" id="SM00382">
    <property type="entry name" value="AAA"/>
    <property type="match status" value="2"/>
</dbReference>
<dbReference type="InterPro" id="IPR003593">
    <property type="entry name" value="AAA+_ATPase"/>
</dbReference>
<dbReference type="InterPro" id="IPR050173">
    <property type="entry name" value="ABC_transporter_C-like"/>
</dbReference>
<dbReference type="PROSITE" id="PS50893">
    <property type="entry name" value="ABC_TRANSPORTER_2"/>
    <property type="match status" value="2"/>
</dbReference>
<feature type="transmembrane region" description="Helical" evidence="9">
    <location>
        <begin position="898"/>
        <end position="919"/>
    </location>
</feature>
<feature type="transmembrane region" description="Helical" evidence="9">
    <location>
        <begin position="16"/>
        <end position="34"/>
    </location>
</feature>
<dbReference type="InterPro" id="IPR003439">
    <property type="entry name" value="ABC_transporter-like_ATP-bd"/>
</dbReference>